<organism evidence="1">
    <name type="scientific">marine sediment metagenome</name>
    <dbReference type="NCBI Taxonomy" id="412755"/>
    <lineage>
        <taxon>unclassified sequences</taxon>
        <taxon>metagenomes</taxon>
        <taxon>ecological metagenomes</taxon>
    </lineage>
</organism>
<comment type="caution">
    <text evidence="1">The sequence shown here is derived from an EMBL/GenBank/DDBJ whole genome shotgun (WGS) entry which is preliminary data.</text>
</comment>
<protein>
    <submittedName>
        <fullName evidence="1">Uncharacterized protein</fullName>
    </submittedName>
</protein>
<sequence>AYIDADSAEIDRTVRLKNPVKRILVWPAGSEKFVAELAHEGAETRLAVLSESGEIIGKVVEPDLPEGAKFYTNAALSADGDVFVFSISDKAARGGRAYYVADARDGNSKHVFDLKDIPGRLEGMWVVGRARYITEVWVSGGDVVATVLMVCSEKEKFRVAEYAFSKRKIEVLKKEIGTTVVKRYWPDAPEQMLFVTYNGGYMFDLASGKTKKLFNYKKLRPKDEIWRQEIRNGRLYPIEAGYISVSVNANIVDIRQLNKKGIVERSLLPRF</sequence>
<reference evidence="1" key="1">
    <citation type="journal article" date="2014" name="Front. Microbiol.">
        <title>High frequency of phylogenetically diverse reductive dehalogenase-homologous genes in deep subseafloor sedimentary metagenomes.</title>
        <authorList>
            <person name="Kawai M."/>
            <person name="Futagami T."/>
            <person name="Toyoda A."/>
            <person name="Takaki Y."/>
            <person name="Nishi S."/>
            <person name="Hori S."/>
            <person name="Arai W."/>
            <person name="Tsubouchi T."/>
            <person name="Morono Y."/>
            <person name="Uchiyama I."/>
            <person name="Ito T."/>
            <person name="Fujiyama A."/>
            <person name="Inagaki F."/>
            <person name="Takami H."/>
        </authorList>
    </citation>
    <scope>NUCLEOTIDE SEQUENCE</scope>
    <source>
        <strain evidence="1">Expedition CK06-06</strain>
    </source>
</reference>
<dbReference type="EMBL" id="BARS01004394">
    <property type="protein sequence ID" value="GAF77530.1"/>
    <property type="molecule type" value="Genomic_DNA"/>
</dbReference>
<accession>X0TN61</accession>
<feature type="non-terminal residue" evidence="1">
    <location>
        <position position="1"/>
    </location>
</feature>
<dbReference type="SUPFAM" id="SSF82171">
    <property type="entry name" value="DPP6 N-terminal domain-like"/>
    <property type="match status" value="1"/>
</dbReference>
<evidence type="ECO:0000313" key="1">
    <source>
        <dbReference type="EMBL" id="GAF77530.1"/>
    </source>
</evidence>
<proteinExistence type="predicted"/>
<dbReference type="AlphaFoldDB" id="X0TN61"/>
<gene>
    <name evidence="1" type="ORF">S01H1_08583</name>
</gene>
<name>X0TN61_9ZZZZ</name>